<evidence type="ECO:0000256" key="9">
    <source>
        <dbReference type="ARBA" id="ARBA00022776"/>
    </source>
</evidence>
<reference evidence="17" key="1">
    <citation type="journal article" date="2016" name="Ticks Tick Borne Dis.">
        <title>De novo assembly and annotation of the salivary gland transcriptome of Rhipicephalus appendiculatus male and female ticks during blood feeding.</title>
        <authorList>
            <person name="de Castro M.H."/>
            <person name="de Klerk D."/>
            <person name="Pienaar R."/>
            <person name="Latif A.A."/>
            <person name="Rees D.J."/>
            <person name="Mans B.J."/>
        </authorList>
    </citation>
    <scope>NUCLEOTIDE SEQUENCE</scope>
    <source>
        <tissue evidence="17">Salivary glands</tissue>
    </source>
</reference>
<keyword evidence="5" id="KW-0963">Cytoplasm</keyword>
<protein>
    <submittedName>
        <fullName evidence="17">Baculoviral IAP repeat-containing protein 5</fullName>
    </submittedName>
</protein>
<keyword evidence="7" id="KW-0132">Cell division</keyword>
<keyword evidence="13" id="KW-0206">Cytoskeleton</keyword>
<evidence type="ECO:0000256" key="5">
    <source>
        <dbReference type="ARBA" id="ARBA00022490"/>
    </source>
</evidence>
<dbReference type="SUPFAM" id="SSF57924">
    <property type="entry name" value="Inhibitor of apoptosis (IAP) repeat"/>
    <property type="match status" value="1"/>
</dbReference>
<evidence type="ECO:0000256" key="1">
    <source>
        <dbReference type="ARBA" id="ARBA00004123"/>
    </source>
</evidence>
<keyword evidence="11" id="KW-0862">Zinc</keyword>
<keyword evidence="10" id="KW-0159">Chromosome partition</keyword>
<keyword evidence="16" id="KW-0137">Centromere</keyword>
<dbReference type="GO" id="GO:0051301">
    <property type="term" value="P:cell division"/>
    <property type="evidence" value="ECO:0007669"/>
    <property type="project" value="UniProtKB-KW"/>
</dbReference>
<organism evidence="17">
    <name type="scientific">Rhipicephalus appendiculatus</name>
    <name type="common">Brown ear tick</name>
    <dbReference type="NCBI Taxonomy" id="34631"/>
    <lineage>
        <taxon>Eukaryota</taxon>
        <taxon>Metazoa</taxon>
        <taxon>Ecdysozoa</taxon>
        <taxon>Arthropoda</taxon>
        <taxon>Chelicerata</taxon>
        <taxon>Arachnida</taxon>
        <taxon>Acari</taxon>
        <taxon>Parasitiformes</taxon>
        <taxon>Ixodida</taxon>
        <taxon>Ixodoidea</taxon>
        <taxon>Ixodidae</taxon>
        <taxon>Rhipicephalinae</taxon>
        <taxon>Rhipicephalus</taxon>
        <taxon>Rhipicephalus</taxon>
    </lineage>
</organism>
<evidence type="ECO:0000256" key="4">
    <source>
        <dbReference type="ARBA" id="ARBA00006672"/>
    </source>
</evidence>
<dbReference type="AlphaFoldDB" id="A0A131YLX1"/>
<keyword evidence="12" id="KW-0832">Ubl conjugation</keyword>
<evidence type="ECO:0000256" key="11">
    <source>
        <dbReference type="ARBA" id="ARBA00022833"/>
    </source>
</evidence>
<dbReference type="FunFam" id="1.10.1170.10:FF:000009">
    <property type="entry name" value="Baculoviral IAP repeat-containing protein 5"/>
    <property type="match status" value="1"/>
</dbReference>
<evidence type="ECO:0000256" key="13">
    <source>
        <dbReference type="ARBA" id="ARBA00023212"/>
    </source>
</evidence>
<keyword evidence="6" id="KW-0597">Phosphoprotein</keyword>
<evidence type="ECO:0000256" key="14">
    <source>
        <dbReference type="ARBA" id="ARBA00023242"/>
    </source>
</evidence>
<dbReference type="GO" id="GO:0005819">
    <property type="term" value="C:spindle"/>
    <property type="evidence" value="ECO:0007669"/>
    <property type="project" value="UniProtKB-SubCell"/>
</dbReference>
<dbReference type="SMART" id="SM00238">
    <property type="entry name" value="BIR"/>
    <property type="match status" value="1"/>
</dbReference>
<dbReference type="PANTHER" id="PTHR46771:SF5">
    <property type="entry name" value="DETERIN"/>
    <property type="match status" value="1"/>
</dbReference>
<evidence type="ECO:0000256" key="6">
    <source>
        <dbReference type="ARBA" id="ARBA00022553"/>
    </source>
</evidence>
<dbReference type="GO" id="GO:0000775">
    <property type="term" value="C:chromosome, centromeric region"/>
    <property type="evidence" value="ECO:0007669"/>
    <property type="project" value="UniProtKB-SubCell"/>
</dbReference>
<dbReference type="GO" id="GO:0046872">
    <property type="term" value="F:metal ion binding"/>
    <property type="evidence" value="ECO:0007669"/>
    <property type="project" value="UniProtKB-KW"/>
</dbReference>
<dbReference type="PROSITE" id="PS50143">
    <property type="entry name" value="BIR_REPEAT_2"/>
    <property type="match status" value="1"/>
</dbReference>
<evidence type="ECO:0000256" key="12">
    <source>
        <dbReference type="ARBA" id="ARBA00022843"/>
    </source>
</evidence>
<dbReference type="GO" id="GO:0007059">
    <property type="term" value="P:chromosome segregation"/>
    <property type="evidence" value="ECO:0007669"/>
    <property type="project" value="UniProtKB-KW"/>
</dbReference>
<evidence type="ECO:0000256" key="3">
    <source>
        <dbReference type="ARBA" id="ARBA00004584"/>
    </source>
</evidence>
<evidence type="ECO:0000313" key="17">
    <source>
        <dbReference type="EMBL" id="JAP79076.1"/>
    </source>
</evidence>
<comment type="similarity">
    <text evidence="4">Belongs to the IAP family.</text>
</comment>
<comment type="subcellular location">
    <subcellularLocation>
        <location evidence="3">Chromosome</location>
        <location evidence="3">Centromere</location>
    </subcellularLocation>
    <subcellularLocation>
        <location evidence="2">Cytoplasm</location>
        <location evidence="2">Cytoskeleton</location>
        <location evidence="2">Spindle</location>
    </subcellularLocation>
    <subcellularLocation>
        <location evidence="1">Nucleus</location>
    </subcellularLocation>
</comment>
<sequence>MAERSENSPDLSRKAVLEAETDKHMNLVENRLASFERWPFIGGDCRCTPERMSEAGFYHCPTEEDPDLARCYVCFMELHCWEPGDDPFKEHLCSPDCAFVRMSKKAEDLTVRDFLELEKARAKNRAHKLAEMHMATLDDTMSKVNHETDKVRTKK</sequence>
<evidence type="ECO:0000256" key="8">
    <source>
        <dbReference type="ARBA" id="ARBA00022723"/>
    </source>
</evidence>
<evidence type="ECO:0000256" key="15">
    <source>
        <dbReference type="ARBA" id="ARBA00023306"/>
    </source>
</evidence>
<keyword evidence="14" id="KW-0539">Nucleus</keyword>
<keyword evidence="8" id="KW-0479">Metal-binding</keyword>
<dbReference type="GO" id="GO:0005634">
    <property type="term" value="C:nucleus"/>
    <property type="evidence" value="ECO:0007669"/>
    <property type="project" value="UniProtKB-SubCell"/>
</dbReference>
<dbReference type="InterPro" id="IPR051190">
    <property type="entry name" value="Baculoviral_IAP"/>
</dbReference>
<dbReference type="CDD" id="cd00022">
    <property type="entry name" value="BIR"/>
    <property type="match status" value="1"/>
</dbReference>
<evidence type="ECO:0000256" key="16">
    <source>
        <dbReference type="ARBA" id="ARBA00023328"/>
    </source>
</evidence>
<keyword evidence="15" id="KW-0131">Cell cycle</keyword>
<dbReference type="EMBL" id="GEDV01009481">
    <property type="protein sequence ID" value="JAP79076.1"/>
    <property type="molecule type" value="Transcribed_RNA"/>
</dbReference>
<name>A0A131YLX1_RHIAP</name>
<evidence type="ECO:0000256" key="7">
    <source>
        <dbReference type="ARBA" id="ARBA00022618"/>
    </source>
</evidence>
<dbReference type="InterPro" id="IPR001370">
    <property type="entry name" value="BIR_rpt"/>
</dbReference>
<proteinExistence type="inferred from homology"/>
<dbReference type="Gene3D" id="1.10.1170.10">
    <property type="entry name" value="Inhibitor Of Apoptosis Protein (2mihbC-IAP-1), Chain A"/>
    <property type="match status" value="1"/>
</dbReference>
<accession>A0A131YLX1</accession>
<evidence type="ECO:0000256" key="2">
    <source>
        <dbReference type="ARBA" id="ARBA00004186"/>
    </source>
</evidence>
<dbReference type="PANTHER" id="PTHR46771">
    <property type="entry name" value="DETERIN"/>
    <property type="match status" value="1"/>
</dbReference>
<dbReference type="Pfam" id="PF00653">
    <property type="entry name" value="BIR"/>
    <property type="match status" value="1"/>
</dbReference>
<keyword evidence="9" id="KW-0498">Mitosis</keyword>
<evidence type="ECO:0000256" key="10">
    <source>
        <dbReference type="ARBA" id="ARBA00022829"/>
    </source>
</evidence>